<feature type="region of interest" description="Disordered" evidence="2">
    <location>
        <begin position="128"/>
        <end position="149"/>
    </location>
</feature>
<evidence type="ECO:0000256" key="2">
    <source>
        <dbReference type="SAM" id="MobiDB-lite"/>
    </source>
</evidence>
<proteinExistence type="predicted"/>
<dbReference type="InterPro" id="IPR002104">
    <property type="entry name" value="Integrase_catalytic"/>
</dbReference>
<reference evidence="5" key="1">
    <citation type="journal article" date="2019" name="Int. J. Syst. Evol. Microbiol.">
        <title>The Global Catalogue of Microorganisms (GCM) 10K type strain sequencing project: providing services to taxonomists for standard genome sequencing and annotation.</title>
        <authorList>
            <consortium name="The Broad Institute Genomics Platform"/>
            <consortium name="The Broad Institute Genome Sequencing Center for Infectious Disease"/>
            <person name="Wu L."/>
            <person name="Ma J."/>
        </authorList>
    </citation>
    <scope>NUCLEOTIDE SEQUENCE [LARGE SCALE GENOMIC DNA]</scope>
    <source>
        <strain evidence="5">JCM 3175</strain>
    </source>
</reference>
<evidence type="ECO:0000313" key="5">
    <source>
        <dbReference type="Proteomes" id="UP001500307"/>
    </source>
</evidence>
<dbReference type="Proteomes" id="UP001500307">
    <property type="component" value="Unassembled WGS sequence"/>
</dbReference>
<evidence type="ECO:0000259" key="3">
    <source>
        <dbReference type="PROSITE" id="PS51898"/>
    </source>
</evidence>
<dbReference type="InterPro" id="IPR011010">
    <property type="entry name" value="DNA_brk_join_enz"/>
</dbReference>
<dbReference type="PANTHER" id="PTHR30349:SF91">
    <property type="entry name" value="INTA PROTEIN"/>
    <property type="match status" value="1"/>
</dbReference>
<comment type="caution">
    <text evidence="4">The sequence shown here is derived from an EMBL/GenBank/DDBJ whole genome shotgun (WGS) entry which is preliminary data.</text>
</comment>
<dbReference type="EMBL" id="BAABGU010000005">
    <property type="protein sequence ID" value="GAA4565230.1"/>
    <property type="molecule type" value="Genomic_DNA"/>
</dbReference>
<dbReference type="PANTHER" id="PTHR30349">
    <property type="entry name" value="PHAGE INTEGRASE-RELATED"/>
    <property type="match status" value="1"/>
</dbReference>
<sequence>MFGPPKSRRSRRVQTMPAVVVQALKRHRNLQEQERKLADGQWQETGLVFTTATGRHVEPRNLNTAFGRLIARAGVRPIRFHDLRHTCATLLLAAGVSPRVVMDILGHSQIAVTMNIYGHVMPAMQQEAAGHMDAALSEPEAEAGDDADE</sequence>
<dbReference type="SUPFAM" id="SSF56349">
    <property type="entry name" value="DNA breaking-rejoining enzymes"/>
    <property type="match status" value="1"/>
</dbReference>
<dbReference type="InterPro" id="IPR050090">
    <property type="entry name" value="Tyrosine_recombinase_XerCD"/>
</dbReference>
<dbReference type="InterPro" id="IPR013762">
    <property type="entry name" value="Integrase-like_cat_sf"/>
</dbReference>
<organism evidence="4 5">
    <name type="scientific">Micromonospora coerulea</name>
    <dbReference type="NCBI Taxonomy" id="47856"/>
    <lineage>
        <taxon>Bacteria</taxon>
        <taxon>Bacillati</taxon>
        <taxon>Actinomycetota</taxon>
        <taxon>Actinomycetes</taxon>
        <taxon>Micromonosporales</taxon>
        <taxon>Micromonosporaceae</taxon>
        <taxon>Micromonospora</taxon>
    </lineage>
</organism>
<protein>
    <recommendedName>
        <fullName evidence="3">Tyr recombinase domain-containing protein</fullName>
    </recommendedName>
</protein>
<evidence type="ECO:0000256" key="1">
    <source>
        <dbReference type="ARBA" id="ARBA00023172"/>
    </source>
</evidence>
<gene>
    <name evidence="4" type="ORF">GCM10023176_12820</name>
</gene>
<dbReference type="CDD" id="cd01189">
    <property type="entry name" value="INT_ICEBs1_C_like"/>
    <property type="match status" value="1"/>
</dbReference>
<keyword evidence="1" id="KW-0233">DNA recombination</keyword>
<accession>A0ABP8S9Z6</accession>
<keyword evidence="5" id="KW-1185">Reference proteome</keyword>
<dbReference type="Gene3D" id="1.10.443.10">
    <property type="entry name" value="Intergrase catalytic core"/>
    <property type="match status" value="1"/>
</dbReference>
<dbReference type="PROSITE" id="PS51898">
    <property type="entry name" value="TYR_RECOMBINASE"/>
    <property type="match status" value="1"/>
</dbReference>
<feature type="compositionally biased region" description="Acidic residues" evidence="2">
    <location>
        <begin position="139"/>
        <end position="149"/>
    </location>
</feature>
<dbReference type="Pfam" id="PF00589">
    <property type="entry name" value="Phage_integrase"/>
    <property type="match status" value="1"/>
</dbReference>
<feature type="domain" description="Tyr recombinase" evidence="3">
    <location>
        <begin position="1"/>
        <end position="130"/>
    </location>
</feature>
<name>A0ABP8S9Z6_9ACTN</name>
<evidence type="ECO:0000313" key="4">
    <source>
        <dbReference type="EMBL" id="GAA4565230.1"/>
    </source>
</evidence>
<dbReference type="RefSeq" id="WP_346117329.1">
    <property type="nucleotide sequence ID" value="NZ_BAABGU010000005.1"/>
</dbReference>